<keyword evidence="6 9" id="KW-0732">Signal</keyword>
<keyword evidence="12" id="KW-1185">Reference proteome</keyword>
<evidence type="ECO:0000313" key="11">
    <source>
        <dbReference type="EMBL" id="KAF0290312.1"/>
    </source>
</evidence>
<accession>A0A6A4VIK1</accession>
<dbReference type="EMBL" id="VIIS01001966">
    <property type="protein sequence ID" value="KAF0290312.1"/>
    <property type="molecule type" value="Genomic_DNA"/>
</dbReference>
<dbReference type="Gene3D" id="2.60.40.4060">
    <property type="entry name" value="Reeler domain"/>
    <property type="match status" value="1"/>
</dbReference>
<comment type="subcellular location">
    <subcellularLocation>
        <location evidence="1">Secreted</location>
    </subcellularLocation>
</comment>
<keyword evidence="5" id="KW-0399">Innate immunity</keyword>
<dbReference type="AlphaFoldDB" id="A0A6A4VIK1"/>
<keyword evidence="4" id="KW-0929">Antimicrobial</keyword>
<dbReference type="CDD" id="cd08544">
    <property type="entry name" value="Reeler"/>
    <property type="match status" value="1"/>
</dbReference>
<feature type="chain" id="PRO_5025401017" description="Reelin domain-containing protein" evidence="9">
    <location>
        <begin position="28"/>
        <end position="235"/>
    </location>
</feature>
<keyword evidence="3" id="KW-0964">Secreted</keyword>
<evidence type="ECO:0000256" key="5">
    <source>
        <dbReference type="ARBA" id="ARBA00022588"/>
    </source>
</evidence>
<evidence type="ECO:0000256" key="6">
    <source>
        <dbReference type="ARBA" id="ARBA00022729"/>
    </source>
</evidence>
<feature type="domain" description="Reelin" evidence="10">
    <location>
        <begin position="127"/>
        <end position="184"/>
    </location>
</feature>
<dbReference type="OrthoDB" id="6382110at2759"/>
<dbReference type="InterPro" id="IPR042307">
    <property type="entry name" value="Reeler_sf"/>
</dbReference>
<reference evidence="11 12" key="1">
    <citation type="submission" date="2019-07" db="EMBL/GenBank/DDBJ databases">
        <title>Draft genome assembly of a fouling barnacle, Amphibalanus amphitrite (Darwin, 1854): The first reference genome for Thecostraca.</title>
        <authorList>
            <person name="Kim W."/>
        </authorList>
    </citation>
    <scope>NUCLEOTIDE SEQUENCE [LARGE SCALE GENOMIC DNA]</scope>
    <source>
        <strain evidence="11">SNU_AA5</strain>
        <tissue evidence="11">Soma without cirri and trophi</tissue>
    </source>
</reference>
<evidence type="ECO:0000313" key="12">
    <source>
        <dbReference type="Proteomes" id="UP000440578"/>
    </source>
</evidence>
<dbReference type="PANTHER" id="PTHR45828">
    <property type="entry name" value="CYTOCHROME B561/FERRIC REDUCTASE TRANSMEMBRANE"/>
    <property type="match status" value="1"/>
</dbReference>
<protein>
    <recommendedName>
        <fullName evidence="10">Reelin domain-containing protein</fullName>
    </recommendedName>
</protein>
<comment type="caution">
    <text evidence="11">The sequence shown here is derived from an EMBL/GenBank/DDBJ whole genome shotgun (WGS) entry which is preliminary data.</text>
</comment>
<feature type="signal peptide" evidence="9">
    <location>
        <begin position="1"/>
        <end position="27"/>
    </location>
</feature>
<dbReference type="GO" id="GO:0005576">
    <property type="term" value="C:extracellular region"/>
    <property type="evidence" value="ECO:0007669"/>
    <property type="project" value="UniProtKB-SubCell"/>
</dbReference>
<dbReference type="GO" id="GO:0045087">
    <property type="term" value="P:innate immune response"/>
    <property type="evidence" value="ECO:0007669"/>
    <property type="project" value="UniProtKB-KW"/>
</dbReference>
<comment type="similarity">
    <text evidence="2">Belongs to the insect defense protein family.</text>
</comment>
<keyword evidence="8" id="KW-0044">Antibiotic</keyword>
<keyword evidence="7" id="KW-0391">Immunity</keyword>
<dbReference type="Proteomes" id="UP000440578">
    <property type="component" value="Unassembled WGS sequence"/>
</dbReference>
<dbReference type="Pfam" id="PF02014">
    <property type="entry name" value="Reeler"/>
    <property type="match status" value="1"/>
</dbReference>
<evidence type="ECO:0000256" key="3">
    <source>
        <dbReference type="ARBA" id="ARBA00022525"/>
    </source>
</evidence>
<name>A0A6A4VIK1_AMPAM</name>
<dbReference type="GO" id="GO:0016020">
    <property type="term" value="C:membrane"/>
    <property type="evidence" value="ECO:0007669"/>
    <property type="project" value="TreeGrafter"/>
</dbReference>
<evidence type="ECO:0000256" key="9">
    <source>
        <dbReference type="SAM" id="SignalP"/>
    </source>
</evidence>
<sequence>MTAALRPLGPLRPLLLAAVLCAVPLAAFPNGAPTEACLRGMVPNHRGARSGNIASMPFRVTRQTTGSGVRAAATTAAARDACVEDTGRRLDIPVGAATVLRGSRAPRQAADAPELVALGGRAGRSWAKDKGAWQPVSNVNLLNECSSITHADRSEKARVSVTWKGDPNVDLYATVVQSYDTFWAEIPVEEAAPNQRVDSSAPQRAVVTNRPFERPEFAPIVDQSRFNVQEFFRQQ</sequence>
<evidence type="ECO:0000256" key="7">
    <source>
        <dbReference type="ARBA" id="ARBA00022859"/>
    </source>
</evidence>
<dbReference type="InterPro" id="IPR002861">
    <property type="entry name" value="Reeler_dom"/>
</dbReference>
<dbReference type="PANTHER" id="PTHR45828:SF9">
    <property type="entry name" value="CELL WALL INTEGRITY AND STRESS RESPONSE COMPONENT 4-LIKE-RELATED"/>
    <property type="match status" value="1"/>
</dbReference>
<evidence type="ECO:0000256" key="8">
    <source>
        <dbReference type="ARBA" id="ARBA00023022"/>
    </source>
</evidence>
<evidence type="ECO:0000259" key="10">
    <source>
        <dbReference type="Pfam" id="PF02014"/>
    </source>
</evidence>
<evidence type="ECO:0000256" key="4">
    <source>
        <dbReference type="ARBA" id="ARBA00022529"/>
    </source>
</evidence>
<proteinExistence type="inferred from homology"/>
<evidence type="ECO:0000256" key="1">
    <source>
        <dbReference type="ARBA" id="ARBA00004613"/>
    </source>
</evidence>
<dbReference type="GO" id="GO:0042742">
    <property type="term" value="P:defense response to bacterium"/>
    <property type="evidence" value="ECO:0007669"/>
    <property type="project" value="UniProtKB-KW"/>
</dbReference>
<dbReference type="InterPro" id="IPR051237">
    <property type="entry name" value="Ferric-chelate_Red/DefProt"/>
</dbReference>
<organism evidence="11 12">
    <name type="scientific">Amphibalanus amphitrite</name>
    <name type="common">Striped barnacle</name>
    <name type="synonym">Balanus amphitrite</name>
    <dbReference type="NCBI Taxonomy" id="1232801"/>
    <lineage>
        <taxon>Eukaryota</taxon>
        <taxon>Metazoa</taxon>
        <taxon>Ecdysozoa</taxon>
        <taxon>Arthropoda</taxon>
        <taxon>Crustacea</taxon>
        <taxon>Multicrustacea</taxon>
        <taxon>Cirripedia</taxon>
        <taxon>Thoracica</taxon>
        <taxon>Thoracicalcarea</taxon>
        <taxon>Balanomorpha</taxon>
        <taxon>Balanoidea</taxon>
        <taxon>Balanidae</taxon>
        <taxon>Amphibalaninae</taxon>
        <taxon>Amphibalanus</taxon>
    </lineage>
</organism>
<evidence type="ECO:0000256" key="2">
    <source>
        <dbReference type="ARBA" id="ARBA00008501"/>
    </source>
</evidence>
<gene>
    <name evidence="11" type="ORF">FJT64_011466</name>
</gene>